<dbReference type="Pfam" id="PF12802">
    <property type="entry name" value="MarR_2"/>
    <property type="match status" value="1"/>
</dbReference>
<comment type="caution">
    <text evidence="2">The sequence shown here is derived from an EMBL/GenBank/DDBJ whole genome shotgun (WGS) entry which is preliminary data.</text>
</comment>
<keyword evidence="3" id="KW-1185">Reference proteome</keyword>
<dbReference type="Proteomes" id="UP001139289">
    <property type="component" value="Unassembled WGS sequence"/>
</dbReference>
<dbReference type="RefSeq" id="WP_227529741.1">
    <property type="nucleotide sequence ID" value="NZ_JAGTTM010000001.1"/>
</dbReference>
<protein>
    <submittedName>
        <fullName evidence="2">MarR family transcriptional regulator</fullName>
    </submittedName>
</protein>
<accession>A0A9X1LMN9</accession>
<evidence type="ECO:0000259" key="1">
    <source>
        <dbReference type="PROSITE" id="PS50995"/>
    </source>
</evidence>
<proteinExistence type="predicted"/>
<dbReference type="PANTHER" id="PTHR33164:SF43">
    <property type="entry name" value="HTH-TYPE TRANSCRIPTIONAL REPRESSOR YETL"/>
    <property type="match status" value="1"/>
</dbReference>
<dbReference type="EMBL" id="JAGTTM010000001">
    <property type="protein sequence ID" value="MCC2028495.1"/>
    <property type="molecule type" value="Genomic_DNA"/>
</dbReference>
<dbReference type="GO" id="GO:0003700">
    <property type="term" value="F:DNA-binding transcription factor activity"/>
    <property type="evidence" value="ECO:0007669"/>
    <property type="project" value="InterPro"/>
</dbReference>
<sequence>MQYFSRDSDLGHRSDLTAQDIEQCYRVLEALREWQVASRALAEASKRYMKLNESDMRAIRMIIRATESGEIVTPKDVAHEVGISSASTTKLVDRLVAGGHLVRVPHPHDRRTTCLEVTESTRLSAHETIGRQHARRFSAAASLSADDREAVIRFLEALTDADTPQGELASG</sequence>
<dbReference type="InterPro" id="IPR000835">
    <property type="entry name" value="HTH_MarR-typ"/>
</dbReference>
<gene>
    <name evidence="2" type="ORF">KEC56_02980</name>
</gene>
<dbReference type="PRINTS" id="PR00598">
    <property type="entry name" value="HTHMARR"/>
</dbReference>
<dbReference type="SMART" id="SM00347">
    <property type="entry name" value="HTH_MARR"/>
    <property type="match status" value="1"/>
</dbReference>
<dbReference type="GO" id="GO:0006950">
    <property type="term" value="P:response to stress"/>
    <property type="evidence" value="ECO:0007669"/>
    <property type="project" value="TreeGrafter"/>
</dbReference>
<dbReference type="PROSITE" id="PS50995">
    <property type="entry name" value="HTH_MARR_2"/>
    <property type="match status" value="1"/>
</dbReference>
<organism evidence="2 3">
    <name type="scientific">Microbacterium tenebrionis</name>
    <dbReference type="NCBI Taxonomy" id="2830665"/>
    <lineage>
        <taxon>Bacteria</taxon>
        <taxon>Bacillati</taxon>
        <taxon>Actinomycetota</taxon>
        <taxon>Actinomycetes</taxon>
        <taxon>Micrococcales</taxon>
        <taxon>Microbacteriaceae</taxon>
        <taxon>Microbacterium</taxon>
    </lineage>
</organism>
<dbReference type="PANTHER" id="PTHR33164">
    <property type="entry name" value="TRANSCRIPTIONAL REGULATOR, MARR FAMILY"/>
    <property type="match status" value="1"/>
</dbReference>
<dbReference type="SUPFAM" id="SSF46785">
    <property type="entry name" value="Winged helix' DNA-binding domain"/>
    <property type="match status" value="1"/>
</dbReference>
<evidence type="ECO:0000313" key="2">
    <source>
        <dbReference type="EMBL" id="MCC2028495.1"/>
    </source>
</evidence>
<dbReference type="AlphaFoldDB" id="A0A9X1LMN9"/>
<dbReference type="InterPro" id="IPR036390">
    <property type="entry name" value="WH_DNA-bd_sf"/>
</dbReference>
<reference evidence="2" key="1">
    <citation type="submission" date="2021-04" db="EMBL/GenBank/DDBJ databases">
        <title>Microbacterium tenobrionis sp. nov. and Microbacterium allomyrinae sp. nov., isolated from larvae of Tenobrio molitor and Allomyrina dichotoma, respectively.</title>
        <authorList>
            <person name="Lee S.D."/>
        </authorList>
    </citation>
    <scope>NUCLEOTIDE SEQUENCE</scope>
    <source>
        <strain evidence="2">YMB-B2</strain>
    </source>
</reference>
<dbReference type="InterPro" id="IPR036388">
    <property type="entry name" value="WH-like_DNA-bd_sf"/>
</dbReference>
<name>A0A9X1LMN9_9MICO</name>
<feature type="domain" description="HTH marR-type" evidence="1">
    <location>
        <begin position="14"/>
        <end position="160"/>
    </location>
</feature>
<dbReference type="Gene3D" id="1.10.10.10">
    <property type="entry name" value="Winged helix-like DNA-binding domain superfamily/Winged helix DNA-binding domain"/>
    <property type="match status" value="1"/>
</dbReference>
<dbReference type="InterPro" id="IPR039422">
    <property type="entry name" value="MarR/SlyA-like"/>
</dbReference>
<evidence type="ECO:0000313" key="3">
    <source>
        <dbReference type="Proteomes" id="UP001139289"/>
    </source>
</evidence>